<evidence type="ECO:0000313" key="7">
    <source>
        <dbReference type="EMBL" id="QTH70677.1"/>
    </source>
</evidence>
<evidence type="ECO:0000256" key="1">
    <source>
        <dbReference type="ARBA" id="ARBA00004651"/>
    </source>
</evidence>
<dbReference type="PANTHER" id="PTHR30086">
    <property type="entry name" value="ARGININE EXPORTER PROTEIN ARGO"/>
    <property type="match status" value="1"/>
</dbReference>
<dbReference type="Proteomes" id="UP000664904">
    <property type="component" value="Chromosome"/>
</dbReference>
<gene>
    <name evidence="7" type="ORF">J5O05_12130</name>
</gene>
<keyword evidence="4 6" id="KW-1133">Transmembrane helix</keyword>
<feature type="transmembrane region" description="Helical" evidence="6">
    <location>
        <begin position="107"/>
        <end position="124"/>
    </location>
</feature>
<dbReference type="EMBL" id="CP072133">
    <property type="protein sequence ID" value="QTH70677.1"/>
    <property type="molecule type" value="Genomic_DNA"/>
</dbReference>
<evidence type="ECO:0000256" key="3">
    <source>
        <dbReference type="ARBA" id="ARBA00022692"/>
    </source>
</evidence>
<protein>
    <submittedName>
        <fullName evidence="7">Amino acid transporter</fullName>
    </submittedName>
</protein>
<organism evidence="7 8">
    <name type="scientific">Pseudoalteromonas xiamenensis</name>
    <dbReference type="NCBI Taxonomy" id="882626"/>
    <lineage>
        <taxon>Bacteria</taxon>
        <taxon>Pseudomonadati</taxon>
        <taxon>Pseudomonadota</taxon>
        <taxon>Gammaproteobacteria</taxon>
        <taxon>Alteromonadales</taxon>
        <taxon>Pseudoalteromonadaceae</taxon>
        <taxon>Pseudoalteromonas</taxon>
    </lineage>
</organism>
<dbReference type="AlphaFoldDB" id="A0A975HK91"/>
<feature type="transmembrane region" description="Helical" evidence="6">
    <location>
        <begin position="176"/>
        <end position="198"/>
    </location>
</feature>
<evidence type="ECO:0000256" key="2">
    <source>
        <dbReference type="ARBA" id="ARBA00022475"/>
    </source>
</evidence>
<dbReference type="KEGG" id="pxi:J5O05_12130"/>
<dbReference type="RefSeq" id="WP_208842261.1">
    <property type="nucleotide sequence ID" value="NZ_CP072133.1"/>
</dbReference>
<feature type="transmembrane region" description="Helical" evidence="6">
    <location>
        <begin position="144"/>
        <end position="164"/>
    </location>
</feature>
<keyword evidence="3 6" id="KW-0812">Transmembrane</keyword>
<feature type="transmembrane region" description="Helical" evidence="6">
    <location>
        <begin position="37"/>
        <end position="60"/>
    </location>
</feature>
<comment type="subcellular location">
    <subcellularLocation>
        <location evidence="1">Cell membrane</location>
        <topology evidence="1">Multi-pass membrane protein</topology>
    </subcellularLocation>
</comment>
<keyword evidence="8" id="KW-1185">Reference proteome</keyword>
<dbReference type="GO" id="GO:0015171">
    <property type="term" value="F:amino acid transmembrane transporter activity"/>
    <property type="evidence" value="ECO:0007669"/>
    <property type="project" value="TreeGrafter"/>
</dbReference>
<feature type="transmembrane region" description="Helical" evidence="6">
    <location>
        <begin position="6"/>
        <end position="25"/>
    </location>
</feature>
<keyword evidence="5 6" id="KW-0472">Membrane</keyword>
<dbReference type="Pfam" id="PF01810">
    <property type="entry name" value="LysE"/>
    <property type="match status" value="1"/>
</dbReference>
<proteinExistence type="predicted"/>
<feature type="transmembrane region" description="Helical" evidence="6">
    <location>
        <begin position="66"/>
        <end position="86"/>
    </location>
</feature>
<reference evidence="7" key="1">
    <citation type="submission" date="2021-03" db="EMBL/GenBank/DDBJ databases">
        <title>Complete Genome of Pseudoalteromonas xiamenensis STKMTI.2, a new potential marine bacterium producing anti-Vibrio compounds.</title>
        <authorList>
            <person name="Handayani D.P."/>
            <person name="Isnansetyo A."/>
            <person name="Istiqomah I."/>
            <person name="Jumina J."/>
        </authorList>
    </citation>
    <scope>NUCLEOTIDE SEQUENCE</scope>
    <source>
        <strain evidence="7">STKMTI.2</strain>
    </source>
</reference>
<dbReference type="InterPro" id="IPR001123">
    <property type="entry name" value="LeuE-type"/>
</dbReference>
<evidence type="ECO:0000256" key="4">
    <source>
        <dbReference type="ARBA" id="ARBA00022989"/>
    </source>
</evidence>
<dbReference type="PANTHER" id="PTHR30086:SF20">
    <property type="entry name" value="ARGININE EXPORTER PROTEIN ARGO-RELATED"/>
    <property type="match status" value="1"/>
</dbReference>
<evidence type="ECO:0000256" key="6">
    <source>
        <dbReference type="SAM" id="Phobius"/>
    </source>
</evidence>
<sequence length="202" mass="21846">MVWFEGFFLSLGLIAAIGAQNAFVISQSLSGKFTLPVILTVSLCDMFLVSLGVLGVGALIQQSEWLLQITTWAGIAFLSVYGAMSLKSALSSKQLESEARSVATRKRAILTAMAVSLLNPHAYLDTVVILGGVAGKFADQQKLWFVLGCISASIAWFMLLGFGAKQLAPVFRNPKAWKVLDVLVCIMMWSIALSLLHFTQAN</sequence>
<evidence type="ECO:0000313" key="8">
    <source>
        <dbReference type="Proteomes" id="UP000664904"/>
    </source>
</evidence>
<dbReference type="GO" id="GO:0005886">
    <property type="term" value="C:plasma membrane"/>
    <property type="evidence" value="ECO:0007669"/>
    <property type="project" value="UniProtKB-SubCell"/>
</dbReference>
<evidence type="ECO:0000256" key="5">
    <source>
        <dbReference type="ARBA" id="ARBA00023136"/>
    </source>
</evidence>
<accession>A0A975HK91</accession>
<name>A0A975HK91_9GAMM</name>
<keyword evidence="2" id="KW-1003">Cell membrane</keyword>